<dbReference type="Proteomes" id="UP001140091">
    <property type="component" value="Unassembled WGS sequence"/>
</dbReference>
<feature type="non-terminal residue" evidence="2">
    <location>
        <position position="1"/>
    </location>
</feature>
<comment type="caution">
    <text evidence="2">The sequence shown here is derived from an EMBL/GenBank/DDBJ whole genome shotgun (WGS) entry which is preliminary data.</text>
</comment>
<dbReference type="OrthoDB" id="3079147at2759"/>
<feature type="region of interest" description="Disordered" evidence="1">
    <location>
        <begin position="1"/>
        <end position="47"/>
    </location>
</feature>
<name>A0A9W8J8Y6_9AGAR</name>
<organism evidence="2 3">
    <name type="scientific">Candolleomyces eurysporus</name>
    <dbReference type="NCBI Taxonomy" id="2828524"/>
    <lineage>
        <taxon>Eukaryota</taxon>
        <taxon>Fungi</taxon>
        <taxon>Dikarya</taxon>
        <taxon>Basidiomycota</taxon>
        <taxon>Agaricomycotina</taxon>
        <taxon>Agaricomycetes</taxon>
        <taxon>Agaricomycetidae</taxon>
        <taxon>Agaricales</taxon>
        <taxon>Agaricineae</taxon>
        <taxon>Psathyrellaceae</taxon>
        <taxon>Candolleomyces</taxon>
    </lineage>
</organism>
<accession>A0A9W8J8Y6</accession>
<reference evidence="2" key="1">
    <citation type="submission" date="2022-06" db="EMBL/GenBank/DDBJ databases">
        <title>Genome Sequence of Candolleomyces eurysporus.</title>
        <authorList>
            <person name="Buettner E."/>
        </authorList>
    </citation>
    <scope>NUCLEOTIDE SEQUENCE</scope>
    <source>
        <strain evidence="2">VTCC 930004</strain>
    </source>
</reference>
<gene>
    <name evidence="2" type="ORF">H1R20_g6792</name>
</gene>
<evidence type="ECO:0000256" key="1">
    <source>
        <dbReference type="SAM" id="MobiDB-lite"/>
    </source>
</evidence>
<feature type="compositionally biased region" description="Low complexity" evidence="1">
    <location>
        <begin position="1"/>
        <end position="14"/>
    </location>
</feature>
<protein>
    <submittedName>
        <fullName evidence="2">Uncharacterized protein</fullName>
    </submittedName>
</protein>
<dbReference type="EMBL" id="JANBPK010000846">
    <property type="protein sequence ID" value="KAJ2930302.1"/>
    <property type="molecule type" value="Genomic_DNA"/>
</dbReference>
<evidence type="ECO:0000313" key="3">
    <source>
        <dbReference type="Proteomes" id="UP001140091"/>
    </source>
</evidence>
<sequence length="178" mass="19717">MPKATASLSSSARTSIKRRKKPTDENKLPDAQGSPVTSVQEGKTRSRKKIAVLNQQLQAPMTSFAPRPVDPNMGKHAELMKKGLNLLACQVDVFQAKVEALVHDFQDLRDALEVGEQQFEALESDYNMALDVIREEKDTSRKQYVSLKNAELTIERLTSALPSDYDGSAFFACSQAIC</sequence>
<proteinExistence type="predicted"/>
<keyword evidence="3" id="KW-1185">Reference proteome</keyword>
<dbReference type="AlphaFoldDB" id="A0A9W8J8Y6"/>
<evidence type="ECO:0000313" key="2">
    <source>
        <dbReference type="EMBL" id="KAJ2930302.1"/>
    </source>
</evidence>